<dbReference type="Pfam" id="PF08327">
    <property type="entry name" value="AHSA1"/>
    <property type="match status" value="1"/>
</dbReference>
<accession>A0ABP7FSA5</accession>
<evidence type="ECO:0000313" key="3">
    <source>
        <dbReference type="EMBL" id="GAA3747001.1"/>
    </source>
</evidence>
<dbReference type="InterPro" id="IPR013538">
    <property type="entry name" value="ASHA1/2-like_C"/>
</dbReference>
<dbReference type="EMBL" id="BAABAE010000003">
    <property type="protein sequence ID" value="GAA3747001.1"/>
    <property type="molecule type" value="Genomic_DNA"/>
</dbReference>
<keyword evidence="4" id="KW-1185">Reference proteome</keyword>
<dbReference type="Gene3D" id="3.30.530.20">
    <property type="match status" value="1"/>
</dbReference>
<dbReference type="InterPro" id="IPR023393">
    <property type="entry name" value="START-like_dom_sf"/>
</dbReference>
<dbReference type="Proteomes" id="UP001501004">
    <property type="component" value="Unassembled WGS sequence"/>
</dbReference>
<comment type="caution">
    <text evidence="3">The sequence shown here is derived from an EMBL/GenBank/DDBJ whole genome shotgun (WGS) entry which is preliminary data.</text>
</comment>
<organism evidence="3 4">
    <name type="scientific">Leifsonella bigeumensis</name>
    <dbReference type="NCBI Taxonomy" id="433643"/>
    <lineage>
        <taxon>Bacteria</taxon>
        <taxon>Bacillati</taxon>
        <taxon>Actinomycetota</taxon>
        <taxon>Actinomycetes</taxon>
        <taxon>Micrococcales</taxon>
        <taxon>Microbacteriaceae</taxon>
        <taxon>Leifsonella</taxon>
    </lineage>
</organism>
<feature type="domain" description="Activator of Hsp90 ATPase homologue 1/2-like C-terminal" evidence="2">
    <location>
        <begin position="16"/>
        <end position="133"/>
    </location>
</feature>
<comment type="similarity">
    <text evidence="1">Belongs to the AHA1 family.</text>
</comment>
<evidence type="ECO:0000259" key="2">
    <source>
        <dbReference type="Pfam" id="PF08327"/>
    </source>
</evidence>
<evidence type="ECO:0000256" key="1">
    <source>
        <dbReference type="ARBA" id="ARBA00006817"/>
    </source>
</evidence>
<dbReference type="SUPFAM" id="SSF55961">
    <property type="entry name" value="Bet v1-like"/>
    <property type="match status" value="1"/>
</dbReference>
<evidence type="ECO:0000313" key="4">
    <source>
        <dbReference type="Proteomes" id="UP001501004"/>
    </source>
</evidence>
<name>A0ABP7FSA5_9MICO</name>
<protein>
    <recommendedName>
        <fullName evidence="2">Activator of Hsp90 ATPase homologue 1/2-like C-terminal domain-containing protein</fullName>
    </recommendedName>
</protein>
<proteinExistence type="inferred from homology"/>
<reference evidence="4" key="1">
    <citation type="journal article" date="2019" name="Int. J. Syst. Evol. Microbiol.">
        <title>The Global Catalogue of Microorganisms (GCM) 10K type strain sequencing project: providing services to taxonomists for standard genome sequencing and annotation.</title>
        <authorList>
            <consortium name="The Broad Institute Genomics Platform"/>
            <consortium name="The Broad Institute Genome Sequencing Center for Infectious Disease"/>
            <person name="Wu L."/>
            <person name="Ma J."/>
        </authorList>
    </citation>
    <scope>NUCLEOTIDE SEQUENCE [LARGE SCALE GENOMIC DNA]</scope>
    <source>
        <strain evidence="4">JCM 16949</strain>
    </source>
</reference>
<gene>
    <name evidence="3" type="ORF">GCM10022239_23130</name>
</gene>
<sequence length="161" mass="17875">MTPAALELDFERDFEFPPSIVFDALIEPDLILGWLAEADVEPQLDGCYDLVWLTSSSYPPTQGMITALEEPELLEIETDNRGEISFRLSALPGGPFGTTTRLLTTVRVAVDAAFVPRVKADWLSNLDQLDGLLRGHPVDWANWDRDRAEAWRGYLAAAGGR</sequence>
<dbReference type="RefSeq" id="WP_344756813.1">
    <property type="nucleotide sequence ID" value="NZ_BAABAE010000003.1"/>
</dbReference>